<accession>A0A6A5ZFD3</accession>
<dbReference type="Proteomes" id="UP000799770">
    <property type="component" value="Unassembled WGS sequence"/>
</dbReference>
<sequence>MQDDLPPWSSAVTGYALSCTPALEEIRQAAVKHHAAFTRNIEDEFLAKAGTAIRIPPISSNALSTQLKSLLIMVPSCVIQLLTSEKPRDEVISNTLFMFHPLFTRPLDNITVTFMDTPGSRSLRHERECDVTFNKSYGRWTREELSAAIDYSLIYSPYDDLAIQGSSLPLRSLHASLNGVLGHVFAPLEVIQYSGPYSRQYLDNVGIARVQTKRIAIACDFRESEVQDSKIPLQGVRFGPESSRWTETLVEPGRSLTTEFYAINSNDGLVGECGLIGNDSWGRLELGELRVLQHRIQDWALGARSLGPYALCFSRGLGLLLVAKEHSNVSNCVE</sequence>
<keyword evidence="2" id="KW-1185">Reference proteome</keyword>
<dbReference type="EMBL" id="ML977319">
    <property type="protein sequence ID" value="KAF2117141.1"/>
    <property type="molecule type" value="Genomic_DNA"/>
</dbReference>
<proteinExistence type="predicted"/>
<protein>
    <submittedName>
        <fullName evidence="1">Uncharacterized protein</fullName>
    </submittedName>
</protein>
<gene>
    <name evidence="1" type="ORF">BDV96DRAFT_598073</name>
</gene>
<evidence type="ECO:0000313" key="1">
    <source>
        <dbReference type="EMBL" id="KAF2117141.1"/>
    </source>
</evidence>
<evidence type="ECO:0000313" key="2">
    <source>
        <dbReference type="Proteomes" id="UP000799770"/>
    </source>
</evidence>
<reference evidence="1" key="1">
    <citation type="journal article" date="2020" name="Stud. Mycol.">
        <title>101 Dothideomycetes genomes: a test case for predicting lifestyles and emergence of pathogens.</title>
        <authorList>
            <person name="Haridas S."/>
            <person name="Albert R."/>
            <person name="Binder M."/>
            <person name="Bloem J."/>
            <person name="Labutti K."/>
            <person name="Salamov A."/>
            <person name="Andreopoulos B."/>
            <person name="Baker S."/>
            <person name="Barry K."/>
            <person name="Bills G."/>
            <person name="Bluhm B."/>
            <person name="Cannon C."/>
            <person name="Castanera R."/>
            <person name="Culley D."/>
            <person name="Daum C."/>
            <person name="Ezra D."/>
            <person name="Gonzalez J."/>
            <person name="Henrissat B."/>
            <person name="Kuo A."/>
            <person name="Liang C."/>
            <person name="Lipzen A."/>
            <person name="Lutzoni F."/>
            <person name="Magnuson J."/>
            <person name="Mondo S."/>
            <person name="Nolan M."/>
            <person name="Ohm R."/>
            <person name="Pangilinan J."/>
            <person name="Park H.-J."/>
            <person name="Ramirez L."/>
            <person name="Alfaro M."/>
            <person name="Sun H."/>
            <person name="Tritt A."/>
            <person name="Yoshinaga Y."/>
            <person name="Zwiers L.-H."/>
            <person name="Turgeon B."/>
            <person name="Goodwin S."/>
            <person name="Spatafora J."/>
            <person name="Crous P."/>
            <person name="Grigoriev I."/>
        </authorList>
    </citation>
    <scope>NUCLEOTIDE SEQUENCE</scope>
    <source>
        <strain evidence="1">CBS 627.86</strain>
    </source>
</reference>
<dbReference type="AlphaFoldDB" id="A0A6A5ZFD3"/>
<organism evidence="1 2">
    <name type="scientific">Lophiotrema nucula</name>
    <dbReference type="NCBI Taxonomy" id="690887"/>
    <lineage>
        <taxon>Eukaryota</taxon>
        <taxon>Fungi</taxon>
        <taxon>Dikarya</taxon>
        <taxon>Ascomycota</taxon>
        <taxon>Pezizomycotina</taxon>
        <taxon>Dothideomycetes</taxon>
        <taxon>Pleosporomycetidae</taxon>
        <taxon>Pleosporales</taxon>
        <taxon>Lophiotremataceae</taxon>
        <taxon>Lophiotrema</taxon>
    </lineage>
</organism>
<name>A0A6A5ZFD3_9PLEO</name>